<dbReference type="PROSITE" id="PS50801">
    <property type="entry name" value="STAS"/>
    <property type="match status" value="1"/>
</dbReference>
<proteinExistence type="predicted"/>
<dbReference type="Pfam" id="PF00916">
    <property type="entry name" value="Sulfate_transp"/>
    <property type="match status" value="2"/>
</dbReference>
<keyword evidence="3 5" id="KW-1133">Transmembrane helix</keyword>
<dbReference type="Proteomes" id="UP001063350">
    <property type="component" value="Chromosome"/>
</dbReference>
<dbReference type="RefSeq" id="WP_267926184.1">
    <property type="nucleotide sequence ID" value="NZ_AP024233.1"/>
</dbReference>
<feature type="transmembrane region" description="Helical" evidence="5">
    <location>
        <begin position="423"/>
        <end position="442"/>
    </location>
</feature>
<dbReference type="KEGG" id="ddu:GF1_18110"/>
<dbReference type="InterPro" id="IPR011547">
    <property type="entry name" value="SLC26A/SulP_dom"/>
</dbReference>
<keyword evidence="8" id="KW-1185">Reference proteome</keyword>
<dbReference type="InterPro" id="IPR002645">
    <property type="entry name" value="STAS_dom"/>
</dbReference>
<evidence type="ECO:0000256" key="4">
    <source>
        <dbReference type="ARBA" id="ARBA00023136"/>
    </source>
</evidence>
<dbReference type="InterPro" id="IPR036513">
    <property type="entry name" value="STAS_dom_sf"/>
</dbReference>
<feature type="transmembrane region" description="Helical" evidence="5">
    <location>
        <begin position="51"/>
        <end position="70"/>
    </location>
</feature>
<dbReference type="GO" id="GO:0055085">
    <property type="term" value="P:transmembrane transport"/>
    <property type="evidence" value="ECO:0007669"/>
    <property type="project" value="InterPro"/>
</dbReference>
<feature type="transmembrane region" description="Helical" evidence="5">
    <location>
        <begin position="20"/>
        <end position="39"/>
    </location>
</feature>
<dbReference type="PANTHER" id="PTHR11814">
    <property type="entry name" value="SULFATE TRANSPORTER"/>
    <property type="match status" value="1"/>
</dbReference>
<dbReference type="AlphaFoldDB" id="A0A915U255"/>
<feature type="transmembrane region" description="Helical" evidence="5">
    <location>
        <begin position="499"/>
        <end position="517"/>
    </location>
</feature>
<comment type="subcellular location">
    <subcellularLocation>
        <location evidence="1">Membrane</location>
        <topology evidence="1">Multi-pass membrane protein</topology>
    </subcellularLocation>
</comment>
<sequence>MPKPAITTFFPFLSWFKDYGVSILKMDFVAGVTVALVLIPQSMAYAQLAGLPAYYGLYASFLPPLVAALFGSSHRLATGPVAVVSMMTAASLEPLAIAGSEAYIAYAVLLAFIVGLFQFLLGVLRLGIVVNLLSHPVVSGFTNAAALIIASSQLPKLFGVHVDKAEHYFETIWRVMEAAFAFIHWPTFFMGLLALVVMVGLKKWNPRLPYVLVAVVITTTLSWLTGFEKNRHVTIDDIKVPGFPALIQDMNSNLDNILQTTSVRTMITQNAADRAEPDVEKKLCSSCHPSRDVNLEELKKGTRVKSAEHIPLEKVLELHLMAGVLDQYLAEEKERGVALRKKLRSMQLVSVQVSDGSLHYALKESVPPEKWAEKNIWRIRVGNRPLDPEHILLVGGGEVVGMVPRGLPELAMPTFDLAVVAKLIVPAIIISILGFMEAISIAKAIAARTGGRLDPNQELIGQGLANMVGSFGRSYPVSGSFSRSAVNFQAGAQTGMSSVFTSLAVVVALLFCTPLLYHLPQSVLAAIIIMAVVGLLNVHDIKHAYMVKKSDGIISVITFVATLFFAPHLDKGILLGVALTIGVFFYRKMKPVIAELSLWEDGHFRNAQRFRLKQCKHIAVIRFDGPLFFANISYLEDEVLKIVASMPELKIIHFKCNGINDIDASGESALALLVDRLRSAGYDVYFSGLKEHIIDTMRRTGLLMKIGEDHIFPTLASAIEIIWHLAHDVSEEDTCPLKKVLVDR</sequence>
<protein>
    <recommendedName>
        <fullName evidence="6">STAS domain-containing protein</fullName>
    </recommendedName>
</protein>
<organism evidence="7 8">
    <name type="scientific">Desulfolithobacter dissulfuricans</name>
    <dbReference type="NCBI Taxonomy" id="2795293"/>
    <lineage>
        <taxon>Bacteria</taxon>
        <taxon>Pseudomonadati</taxon>
        <taxon>Thermodesulfobacteriota</taxon>
        <taxon>Desulfobulbia</taxon>
        <taxon>Desulfobulbales</taxon>
        <taxon>Desulfobulbaceae</taxon>
        <taxon>Desulfolithobacter</taxon>
    </lineage>
</organism>
<feature type="transmembrane region" description="Helical" evidence="5">
    <location>
        <begin position="523"/>
        <end position="538"/>
    </location>
</feature>
<dbReference type="EMBL" id="AP024233">
    <property type="protein sequence ID" value="BCO09435.1"/>
    <property type="molecule type" value="Genomic_DNA"/>
</dbReference>
<dbReference type="Pfam" id="PF01740">
    <property type="entry name" value="STAS"/>
    <property type="match status" value="1"/>
</dbReference>
<accession>A0A915U255</accession>
<reference evidence="7" key="1">
    <citation type="submission" date="2020-12" db="EMBL/GenBank/DDBJ databases">
        <title>Desulfobium dissulfuricans gen. nov., sp. nov., a novel mesophilic, sulfate-reducing bacterium isolated from a deep-sea hydrothermal vent.</title>
        <authorList>
            <person name="Hashimoto Y."/>
            <person name="Tame A."/>
            <person name="Sawayama S."/>
            <person name="Miyazaki J."/>
            <person name="Takai K."/>
            <person name="Nakagawa S."/>
        </authorList>
    </citation>
    <scope>NUCLEOTIDE SEQUENCE</scope>
    <source>
        <strain evidence="7">GF1</strain>
    </source>
</reference>
<evidence type="ECO:0000256" key="3">
    <source>
        <dbReference type="ARBA" id="ARBA00022989"/>
    </source>
</evidence>
<feature type="transmembrane region" description="Helical" evidence="5">
    <location>
        <begin position="178"/>
        <end position="201"/>
    </location>
</feature>
<dbReference type="InterPro" id="IPR001902">
    <property type="entry name" value="SLC26A/SulP_fam"/>
</dbReference>
<name>A0A915U255_9BACT</name>
<evidence type="ECO:0000313" key="7">
    <source>
        <dbReference type="EMBL" id="BCO09435.1"/>
    </source>
</evidence>
<feature type="transmembrane region" description="Helical" evidence="5">
    <location>
        <begin position="103"/>
        <end position="128"/>
    </location>
</feature>
<gene>
    <name evidence="7" type="ORF">GF1_18110</name>
</gene>
<evidence type="ECO:0000256" key="2">
    <source>
        <dbReference type="ARBA" id="ARBA00022692"/>
    </source>
</evidence>
<feature type="transmembrane region" description="Helical" evidence="5">
    <location>
        <begin position="208"/>
        <end position="227"/>
    </location>
</feature>
<keyword evidence="4 5" id="KW-0472">Membrane</keyword>
<evidence type="ECO:0000256" key="5">
    <source>
        <dbReference type="SAM" id="Phobius"/>
    </source>
</evidence>
<evidence type="ECO:0000313" key="8">
    <source>
        <dbReference type="Proteomes" id="UP001063350"/>
    </source>
</evidence>
<keyword evidence="2 5" id="KW-0812">Transmembrane</keyword>
<feature type="transmembrane region" description="Helical" evidence="5">
    <location>
        <begin position="550"/>
        <end position="566"/>
    </location>
</feature>
<dbReference type="CDD" id="cd07042">
    <property type="entry name" value="STAS_SulP_like_sulfate_transporter"/>
    <property type="match status" value="1"/>
</dbReference>
<evidence type="ECO:0000256" key="1">
    <source>
        <dbReference type="ARBA" id="ARBA00004141"/>
    </source>
</evidence>
<dbReference type="SUPFAM" id="SSF52091">
    <property type="entry name" value="SpoIIaa-like"/>
    <property type="match status" value="1"/>
</dbReference>
<evidence type="ECO:0000259" key="6">
    <source>
        <dbReference type="PROSITE" id="PS50801"/>
    </source>
</evidence>
<dbReference type="GO" id="GO:0016020">
    <property type="term" value="C:membrane"/>
    <property type="evidence" value="ECO:0007669"/>
    <property type="project" value="UniProtKB-SubCell"/>
</dbReference>
<feature type="domain" description="STAS" evidence="6">
    <location>
        <begin position="608"/>
        <end position="722"/>
    </location>
</feature>
<dbReference type="Gene3D" id="3.30.750.24">
    <property type="entry name" value="STAS domain"/>
    <property type="match status" value="1"/>
</dbReference>